<evidence type="ECO:0000313" key="10">
    <source>
        <dbReference type="EMBL" id="MBB6131714.1"/>
    </source>
</evidence>
<dbReference type="SUPFAM" id="SSF56935">
    <property type="entry name" value="Porins"/>
    <property type="match status" value="1"/>
</dbReference>
<gene>
    <name evidence="10" type="ORF">HDF22_005865</name>
</gene>
<protein>
    <submittedName>
        <fullName evidence="10">TonB-linked SusC/RagA family outer membrane protein</fullName>
    </submittedName>
</protein>
<dbReference type="InterPro" id="IPR037066">
    <property type="entry name" value="Plug_dom_sf"/>
</dbReference>
<feature type="domain" description="TonB-dependent receptor plug" evidence="9">
    <location>
        <begin position="146"/>
        <end position="233"/>
    </location>
</feature>
<keyword evidence="2 7" id="KW-0813">Transport</keyword>
<dbReference type="Proteomes" id="UP000548326">
    <property type="component" value="Unassembled WGS sequence"/>
</dbReference>
<dbReference type="Pfam" id="PF07715">
    <property type="entry name" value="Plug"/>
    <property type="match status" value="1"/>
</dbReference>
<evidence type="ECO:0000256" key="1">
    <source>
        <dbReference type="ARBA" id="ARBA00004571"/>
    </source>
</evidence>
<accession>A0A841JMP9</accession>
<keyword evidence="6 7" id="KW-0998">Cell outer membrane</keyword>
<dbReference type="SUPFAM" id="SSF49464">
    <property type="entry name" value="Carboxypeptidase regulatory domain-like"/>
    <property type="match status" value="1"/>
</dbReference>
<comment type="similarity">
    <text evidence="7">Belongs to the TonB-dependent receptor family.</text>
</comment>
<dbReference type="RefSeq" id="WP_183590123.1">
    <property type="nucleotide sequence ID" value="NZ_JACHCA010000029.1"/>
</dbReference>
<feature type="signal peptide" evidence="8">
    <location>
        <begin position="1"/>
        <end position="21"/>
    </location>
</feature>
<dbReference type="NCBIfam" id="TIGR04056">
    <property type="entry name" value="OMP_RagA_SusC"/>
    <property type="match status" value="1"/>
</dbReference>
<comment type="caution">
    <text evidence="10">The sequence shown here is derived from an EMBL/GenBank/DDBJ whole genome shotgun (WGS) entry which is preliminary data.</text>
</comment>
<evidence type="ECO:0000256" key="2">
    <source>
        <dbReference type="ARBA" id="ARBA00022448"/>
    </source>
</evidence>
<organism evidence="10 11">
    <name type="scientific">Mucilaginibacter lappiensis</name>
    <dbReference type="NCBI Taxonomy" id="354630"/>
    <lineage>
        <taxon>Bacteria</taxon>
        <taxon>Pseudomonadati</taxon>
        <taxon>Bacteroidota</taxon>
        <taxon>Sphingobacteriia</taxon>
        <taxon>Sphingobacteriales</taxon>
        <taxon>Sphingobacteriaceae</taxon>
        <taxon>Mucilaginibacter</taxon>
    </lineage>
</organism>
<name>A0A841JMP9_9SPHI</name>
<dbReference type="Gene3D" id="2.170.130.10">
    <property type="entry name" value="TonB-dependent receptor, plug domain"/>
    <property type="match status" value="1"/>
</dbReference>
<dbReference type="PROSITE" id="PS52016">
    <property type="entry name" value="TONB_DEPENDENT_REC_3"/>
    <property type="match status" value="1"/>
</dbReference>
<keyword evidence="4 7" id="KW-0812">Transmembrane</keyword>
<evidence type="ECO:0000256" key="8">
    <source>
        <dbReference type="SAM" id="SignalP"/>
    </source>
</evidence>
<keyword evidence="5 7" id="KW-0472">Membrane</keyword>
<keyword evidence="3 7" id="KW-1134">Transmembrane beta strand</keyword>
<dbReference type="InterPro" id="IPR036942">
    <property type="entry name" value="Beta-barrel_TonB_sf"/>
</dbReference>
<proteinExistence type="inferred from homology"/>
<evidence type="ECO:0000313" key="11">
    <source>
        <dbReference type="Proteomes" id="UP000548326"/>
    </source>
</evidence>
<dbReference type="InterPro" id="IPR008969">
    <property type="entry name" value="CarboxyPept-like_regulatory"/>
</dbReference>
<evidence type="ECO:0000256" key="6">
    <source>
        <dbReference type="ARBA" id="ARBA00023237"/>
    </source>
</evidence>
<dbReference type="AlphaFoldDB" id="A0A841JMP9"/>
<dbReference type="InterPro" id="IPR039426">
    <property type="entry name" value="TonB-dep_rcpt-like"/>
</dbReference>
<dbReference type="Gene3D" id="2.40.170.20">
    <property type="entry name" value="TonB-dependent receptor, beta-barrel domain"/>
    <property type="match status" value="1"/>
</dbReference>
<evidence type="ECO:0000259" key="9">
    <source>
        <dbReference type="Pfam" id="PF07715"/>
    </source>
</evidence>
<dbReference type="GO" id="GO:0009279">
    <property type="term" value="C:cell outer membrane"/>
    <property type="evidence" value="ECO:0007669"/>
    <property type="project" value="UniProtKB-SubCell"/>
</dbReference>
<comment type="subcellular location">
    <subcellularLocation>
        <location evidence="1 7">Cell outer membrane</location>
        <topology evidence="1 7">Multi-pass membrane protein</topology>
    </subcellularLocation>
</comment>
<evidence type="ECO:0000256" key="7">
    <source>
        <dbReference type="PROSITE-ProRule" id="PRU01360"/>
    </source>
</evidence>
<dbReference type="InterPro" id="IPR023997">
    <property type="entry name" value="TonB-dep_OMP_SusC/RagA_CS"/>
</dbReference>
<sequence length="1078" mass="119343">MKKIILSIVLAALCPFFKLVAQEKANRSPQVLYGKIVDDQGEPLPGASITIGGRSTTVIAGKNGLFSISSPPLNGTLIITFIGYQTREIPVPDNFDKTLIVQLKVSYGTLNEVKVVSTGYQTLPKERVTGSFAQPIKPMFDDRVSTDVISKLSGITSGLLFNANTSSTQSGALDLSIRGRSTIFANDQPLIVIDNFPYSGDISNINPNDIASVTVLKDAAAASIWGVRAGNGVIVITTKKGSLDQPLKISLNSNVTIAPKPNLKYNPQYMSTSDYIDVEQVLFKNGKYDGNLNNTANYPFVSPVVEILAKQRDGVISEADASFQINALRKNDLTNDVSKYLYRNAVKQQYALSLTGGDHQTSYFISGGYDRNLQSQQKNDYNRLSLNSNLIFHPLKNLELSIGTNYIQSQTRTDNTLSNVLSGNIYPYARLKNADGTASVITQNLRSSFVRSAQSNGYLDWSYAPLEDLGLAENITKYSDIRLSPSIKYFILKGLSIEGKYQYERYTTNFRDNESQQTFYARNLINQYAQVDDNGVVNGHNIPLGGILNQSQSMVAAYNIRGQINYNGSWGKHAINAIVGIEQGETKTEGNTSATLYGYDDGIGIYKDVDYLNAFPLNPQTGYANIPNNASVTGLLDRVRSYFGNVAYTYNNKYTISASARVDGSNYFGVSTNLKSVPLWSIGGKWDIDKEKFYNLGWLPVLRVRSTYGYNGNLNRNITGITTFLYRSNGSNYTHLPQAQIANIGNPELRWEKAGIANFGLDFASIDNIISGSLEFYLKNGKDIIGNESKAPSTGLTVFKGNFASMKGSGIDVQLTSRNIDKAFSWYTTFQYSHATDKVTRYNAPVIASTLTTADGASGNTYPIVGKPVYGTWSYRWAGLDRVNGDPRGYVAGNMSKDYSLLTNPDSPDELIYSGPSRPTNFGAINNRFSYRNFTLAVNVTYKFGYYFRRSALNYSSLFNNWLGGNKEFGHRWQAPGDEEVTNVPSLQYPISQSRDVFYQYSEATVEKGDHIRLQDISLSYNLDRKIFRQLPLDNIQLYLYAANIGIIWRANKLKLDPDYPTGIPATKTISLGLKTNF</sequence>
<feature type="chain" id="PRO_5032770504" evidence="8">
    <location>
        <begin position="22"/>
        <end position="1078"/>
    </location>
</feature>
<dbReference type="Gene3D" id="2.60.40.1120">
    <property type="entry name" value="Carboxypeptidase-like, regulatory domain"/>
    <property type="match status" value="1"/>
</dbReference>
<evidence type="ECO:0000256" key="4">
    <source>
        <dbReference type="ARBA" id="ARBA00022692"/>
    </source>
</evidence>
<dbReference type="EMBL" id="JACHCA010000029">
    <property type="protein sequence ID" value="MBB6131714.1"/>
    <property type="molecule type" value="Genomic_DNA"/>
</dbReference>
<dbReference type="Pfam" id="PF13715">
    <property type="entry name" value="CarbopepD_reg_2"/>
    <property type="match status" value="1"/>
</dbReference>
<dbReference type="InterPro" id="IPR023996">
    <property type="entry name" value="TonB-dep_OMP_SusC/RagA"/>
</dbReference>
<evidence type="ECO:0000256" key="3">
    <source>
        <dbReference type="ARBA" id="ARBA00022452"/>
    </source>
</evidence>
<reference evidence="10 11" key="1">
    <citation type="submission" date="2020-08" db="EMBL/GenBank/DDBJ databases">
        <title>Genomic Encyclopedia of Type Strains, Phase IV (KMG-V): Genome sequencing to study the core and pangenomes of soil and plant-associated prokaryotes.</title>
        <authorList>
            <person name="Whitman W."/>
        </authorList>
    </citation>
    <scope>NUCLEOTIDE SEQUENCE [LARGE SCALE GENOMIC DNA]</scope>
    <source>
        <strain evidence="10 11">MP601</strain>
    </source>
</reference>
<dbReference type="NCBIfam" id="TIGR04057">
    <property type="entry name" value="SusC_RagA_signa"/>
    <property type="match status" value="1"/>
</dbReference>
<keyword evidence="8" id="KW-0732">Signal</keyword>
<dbReference type="InterPro" id="IPR012910">
    <property type="entry name" value="Plug_dom"/>
</dbReference>
<evidence type="ECO:0000256" key="5">
    <source>
        <dbReference type="ARBA" id="ARBA00023136"/>
    </source>
</evidence>